<sequence>MPEVKVRKTLVQVETILHEGGPAPEVPQKRAAAIAVVENPYAGGYVEDIQPFMKDLEPLGAKLAQMCIDALGGDASLIEGYGKGAIVGVNGEIEHGALWHVPGGYAMRDSIEKSMAIVPSTKKVGAAGTRLDVPVTHTNASYVRTHYDAVEVGVPDAPRPNELVLVLVMTTAGRIHARIGGLTKDQIKGEDGLR</sequence>
<evidence type="ECO:0000313" key="2">
    <source>
        <dbReference type="Proteomes" id="UP000198994"/>
    </source>
</evidence>
<evidence type="ECO:0000313" key="1">
    <source>
        <dbReference type="EMBL" id="SDE49630.1"/>
    </source>
</evidence>
<dbReference type="OrthoDB" id="9803312at2"/>
<name>A0A1G7DF29_9RHOB</name>
<dbReference type="Pfam" id="PF06684">
    <property type="entry name" value="AA_synth"/>
    <property type="match status" value="1"/>
</dbReference>
<organism evidence="1 2">
    <name type="scientific">Salipiger thiooxidans</name>
    <dbReference type="NCBI Taxonomy" id="282683"/>
    <lineage>
        <taxon>Bacteria</taxon>
        <taxon>Pseudomonadati</taxon>
        <taxon>Pseudomonadota</taxon>
        <taxon>Alphaproteobacteria</taxon>
        <taxon>Rhodobacterales</taxon>
        <taxon>Roseobacteraceae</taxon>
        <taxon>Salipiger</taxon>
    </lineage>
</organism>
<dbReference type="AlphaFoldDB" id="A0A1G7DF29"/>
<dbReference type="SUPFAM" id="SSF160519">
    <property type="entry name" value="BB2672-like"/>
    <property type="match status" value="1"/>
</dbReference>
<dbReference type="InterPro" id="IPR035936">
    <property type="entry name" value="BB2672"/>
</dbReference>
<protein>
    <submittedName>
        <fullName evidence="1">Amino acid synthesis</fullName>
    </submittedName>
</protein>
<dbReference type="RefSeq" id="WP_089957289.1">
    <property type="nucleotide sequence ID" value="NZ_FNAV01000004.1"/>
</dbReference>
<dbReference type="STRING" id="282683.SAMN04488105_104157"/>
<reference evidence="2" key="1">
    <citation type="submission" date="2016-10" db="EMBL/GenBank/DDBJ databases">
        <authorList>
            <person name="Varghese N."/>
            <person name="Submissions S."/>
        </authorList>
    </citation>
    <scope>NUCLEOTIDE SEQUENCE [LARGE SCALE GENOMIC DNA]</scope>
    <source>
        <strain evidence="2">DSM 10146</strain>
    </source>
</reference>
<proteinExistence type="predicted"/>
<dbReference type="EMBL" id="FNAV01000004">
    <property type="protein sequence ID" value="SDE49630.1"/>
    <property type="molecule type" value="Genomic_DNA"/>
</dbReference>
<keyword evidence="2" id="KW-1185">Reference proteome</keyword>
<gene>
    <name evidence="1" type="ORF">SAMN04488105_104157</name>
</gene>
<dbReference type="Proteomes" id="UP000198994">
    <property type="component" value="Unassembled WGS sequence"/>
</dbReference>
<dbReference type="Gene3D" id="3.30.1330.110">
    <property type="entry name" value="BB2672"/>
    <property type="match status" value="1"/>
</dbReference>
<accession>A0A1G7DF29</accession>
<dbReference type="InterPro" id="IPR009569">
    <property type="entry name" value="AA_synth_put"/>
</dbReference>